<feature type="transmembrane region" description="Helical" evidence="5">
    <location>
        <begin position="226"/>
        <end position="247"/>
    </location>
</feature>
<evidence type="ECO:0000313" key="7">
    <source>
        <dbReference type="Proteomes" id="UP000789342"/>
    </source>
</evidence>
<comment type="caution">
    <text evidence="6">The sequence shown here is derived from an EMBL/GenBank/DDBJ whole genome shotgun (WGS) entry which is preliminary data.</text>
</comment>
<feature type="transmembrane region" description="Helical" evidence="5">
    <location>
        <begin position="59"/>
        <end position="80"/>
    </location>
</feature>
<evidence type="ECO:0000256" key="5">
    <source>
        <dbReference type="SAM" id="Phobius"/>
    </source>
</evidence>
<evidence type="ECO:0000256" key="3">
    <source>
        <dbReference type="ARBA" id="ARBA00022989"/>
    </source>
</evidence>
<gene>
    <name evidence="6" type="ORF">AMORRO_LOCUS6403</name>
</gene>
<keyword evidence="2 5" id="KW-0812">Transmembrane</keyword>
<evidence type="ECO:0000256" key="4">
    <source>
        <dbReference type="ARBA" id="ARBA00023136"/>
    </source>
</evidence>
<dbReference type="InterPro" id="IPR004776">
    <property type="entry name" value="Mem_transp_PIN-like"/>
</dbReference>
<feature type="transmembrane region" description="Helical" evidence="5">
    <location>
        <begin position="29"/>
        <end position="47"/>
    </location>
</feature>
<dbReference type="Proteomes" id="UP000789342">
    <property type="component" value="Unassembled WGS sequence"/>
</dbReference>
<dbReference type="EMBL" id="CAJVPV010004262">
    <property type="protein sequence ID" value="CAG8569652.1"/>
    <property type="molecule type" value="Genomic_DNA"/>
</dbReference>
<dbReference type="PANTHER" id="PTHR31794:SF4">
    <property type="entry name" value="AUXIN EFFLUX TRANSPORTER FAMILY PROTEIN (EUROFUNG)"/>
    <property type="match status" value="1"/>
</dbReference>
<dbReference type="AlphaFoldDB" id="A0A9N9BL91"/>
<dbReference type="GO" id="GO:0005783">
    <property type="term" value="C:endoplasmic reticulum"/>
    <property type="evidence" value="ECO:0007669"/>
    <property type="project" value="TreeGrafter"/>
</dbReference>
<accession>A0A9N9BL91</accession>
<sequence length="398" mass="43607">SSSEILFVCVAGYIAAKYGIITSSAQKGITSLIINILMPCLLFSEVGSDIDISKLISLWPVPTFFGIFAIISALLGFFVGKFLNLSSAKTKFIMTGIMFNNVTSLPLGLLRGIENTSAMELLVKDEVDTPGESIKRGKSYILLAVLFGTLLRWSFGAFLLKKESTNDEEDPLITPSKALPPIHYVRSSSYAATTSSQPDESTQLLRSTKRTLWTETKRLLNKYIKIFRSVMNPPLYAAVISLIVGTVPPLKNVFFGHDAAFSVLSQATEYIGTITIPLTLISLGAQLKNMQCSKGNQILSTIGYIMACRFFIMPIIGVVLVLVTKSWYMQDPMLWFVLMLFASGPTAIGCINLAQLNESFEEEMAALLFYSYVAVPPLLTLIVMSMLTVIGSVNSFIG</sequence>
<dbReference type="OrthoDB" id="191139at2759"/>
<name>A0A9N9BL91_9GLOM</name>
<organism evidence="6 7">
    <name type="scientific">Acaulospora morrowiae</name>
    <dbReference type="NCBI Taxonomy" id="94023"/>
    <lineage>
        <taxon>Eukaryota</taxon>
        <taxon>Fungi</taxon>
        <taxon>Fungi incertae sedis</taxon>
        <taxon>Mucoromycota</taxon>
        <taxon>Glomeromycotina</taxon>
        <taxon>Glomeromycetes</taxon>
        <taxon>Diversisporales</taxon>
        <taxon>Acaulosporaceae</taxon>
        <taxon>Acaulospora</taxon>
    </lineage>
</organism>
<feature type="transmembrane region" description="Helical" evidence="5">
    <location>
        <begin position="334"/>
        <end position="354"/>
    </location>
</feature>
<evidence type="ECO:0000313" key="6">
    <source>
        <dbReference type="EMBL" id="CAG8569652.1"/>
    </source>
</evidence>
<feature type="non-terminal residue" evidence="6">
    <location>
        <position position="1"/>
    </location>
</feature>
<dbReference type="Pfam" id="PF03547">
    <property type="entry name" value="Mem_trans"/>
    <property type="match status" value="1"/>
</dbReference>
<feature type="transmembrane region" description="Helical" evidence="5">
    <location>
        <begin position="267"/>
        <end position="287"/>
    </location>
</feature>
<dbReference type="GO" id="GO:0016020">
    <property type="term" value="C:membrane"/>
    <property type="evidence" value="ECO:0007669"/>
    <property type="project" value="UniProtKB-SubCell"/>
</dbReference>
<reference evidence="6" key="1">
    <citation type="submission" date="2021-06" db="EMBL/GenBank/DDBJ databases">
        <authorList>
            <person name="Kallberg Y."/>
            <person name="Tangrot J."/>
            <person name="Rosling A."/>
        </authorList>
    </citation>
    <scope>NUCLEOTIDE SEQUENCE</scope>
    <source>
        <strain evidence="6">CL551</strain>
    </source>
</reference>
<evidence type="ECO:0000256" key="1">
    <source>
        <dbReference type="ARBA" id="ARBA00004141"/>
    </source>
</evidence>
<dbReference type="GO" id="GO:0055085">
    <property type="term" value="P:transmembrane transport"/>
    <property type="evidence" value="ECO:0007669"/>
    <property type="project" value="InterPro"/>
</dbReference>
<comment type="subcellular location">
    <subcellularLocation>
        <location evidence="1">Membrane</location>
        <topology evidence="1">Multi-pass membrane protein</topology>
    </subcellularLocation>
</comment>
<keyword evidence="7" id="KW-1185">Reference proteome</keyword>
<dbReference type="PANTHER" id="PTHR31794">
    <property type="entry name" value="AUXIN EFFLUX TRANSPORTER FAMILY PROTEIN (EUROFUNG)"/>
    <property type="match status" value="1"/>
</dbReference>
<proteinExistence type="predicted"/>
<protein>
    <submittedName>
        <fullName evidence="6">8805_t:CDS:1</fullName>
    </submittedName>
</protein>
<evidence type="ECO:0000256" key="2">
    <source>
        <dbReference type="ARBA" id="ARBA00022692"/>
    </source>
</evidence>
<feature type="transmembrane region" description="Helical" evidence="5">
    <location>
        <begin position="299"/>
        <end position="322"/>
    </location>
</feature>
<keyword evidence="4 5" id="KW-0472">Membrane</keyword>
<feature type="transmembrane region" description="Helical" evidence="5">
    <location>
        <begin position="366"/>
        <end position="390"/>
    </location>
</feature>
<keyword evidence="3 5" id="KW-1133">Transmembrane helix</keyword>